<sequence length="185" mass="21395">MSTTKYYPTIWQTVPFSFDFSKWDSDGKCIKDMVLKNEFVDDLNVSEMNLNIAKFSAFDTLGKEHFITDFKGQDALTIKGIHAGDFLRSKSVLLLEPGTYTRLRFYLEYGSTFVYSDRVEEPADGFNHLDFEIENRLTIKGDESPEAILRFDFVPFKASKLVISIKQFFKRPRRVAGKLVESFSH</sequence>
<evidence type="ECO:0000313" key="1">
    <source>
        <dbReference type="EMBL" id="KKL85330.1"/>
    </source>
</evidence>
<protein>
    <submittedName>
        <fullName evidence="1">Uncharacterized protein</fullName>
    </submittedName>
</protein>
<organism evidence="1">
    <name type="scientific">marine sediment metagenome</name>
    <dbReference type="NCBI Taxonomy" id="412755"/>
    <lineage>
        <taxon>unclassified sequences</taxon>
        <taxon>metagenomes</taxon>
        <taxon>ecological metagenomes</taxon>
    </lineage>
</organism>
<comment type="caution">
    <text evidence="1">The sequence shown here is derived from an EMBL/GenBank/DDBJ whole genome shotgun (WGS) entry which is preliminary data.</text>
</comment>
<dbReference type="AlphaFoldDB" id="A0A0F9HUG1"/>
<reference evidence="1" key="1">
    <citation type="journal article" date="2015" name="Nature">
        <title>Complex archaea that bridge the gap between prokaryotes and eukaryotes.</title>
        <authorList>
            <person name="Spang A."/>
            <person name="Saw J.H."/>
            <person name="Jorgensen S.L."/>
            <person name="Zaremba-Niedzwiedzka K."/>
            <person name="Martijn J."/>
            <person name="Lind A.E."/>
            <person name="van Eijk R."/>
            <person name="Schleper C."/>
            <person name="Guy L."/>
            <person name="Ettema T.J."/>
        </authorList>
    </citation>
    <scope>NUCLEOTIDE SEQUENCE</scope>
</reference>
<name>A0A0F9HUG1_9ZZZZ</name>
<proteinExistence type="predicted"/>
<accession>A0A0F9HUG1</accession>
<dbReference type="EMBL" id="LAZR01021435">
    <property type="protein sequence ID" value="KKL85330.1"/>
    <property type="molecule type" value="Genomic_DNA"/>
</dbReference>
<gene>
    <name evidence="1" type="ORF">LCGC14_1955830</name>
</gene>